<evidence type="ECO:0000259" key="7">
    <source>
        <dbReference type="Pfam" id="PF00746"/>
    </source>
</evidence>
<evidence type="ECO:0000256" key="3">
    <source>
        <dbReference type="ARBA" id="ARBA00022729"/>
    </source>
</evidence>
<feature type="transmembrane region" description="Helical" evidence="6">
    <location>
        <begin position="96"/>
        <end position="112"/>
    </location>
</feature>
<keyword evidence="6" id="KW-1133">Transmembrane helix</keyword>
<comment type="caution">
    <text evidence="8">The sequence shown here is derived from an EMBL/GenBank/DDBJ whole genome shotgun (WGS) entry which is preliminary data.</text>
</comment>
<dbReference type="AlphaFoldDB" id="A0A2P4R6J9"/>
<dbReference type="NCBIfam" id="TIGR01167">
    <property type="entry name" value="LPXTG_anchor"/>
    <property type="match status" value="1"/>
</dbReference>
<proteinExistence type="predicted"/>
<evidence type="ECO:0000313" key="8">
    <source>
        <dbReference type="EMBL" id="POH36889.1"/>
    </source>
</evidence>
<keyword evidence="6" id="KW-0472">Membrane</keyword>
<sequence>MDPENPTEPNESIDPNETTDPSETSKPELNLNENIKDNNDGIDDLEWNTSKENDRINTINNNVTSEVTAPEKNFENLITNNQLSKLPQTGNQKTSWLSYLGIALMMFIPAFLKKH</sequence>
<keyword evidence="1" id="KW-0134">Cell wall</keyword>
<keyword evidence="6" id="KW-0812">Transmembrane</keyword>
<dbReference type="Pfam" id="PF00746">
    <property type="entry name" value="Gram_pos_anchor"/>
    <property type="match status" value="1"/>
</dbReference>
<reference evidence="8" key="1">
    <citation type="submission" date="2018-01" db="EMBL/GenBank/DDBJ databases">
        <title>Genome sequnecing of Lactobacillus formosensis KACC 18721.</title>
        <authorList>
            <person name="Kim S.-J."/>
            <person name="Heo J."/>
        </authorList>
    </citation>
    <scope>NUCLEOTIDE SEQUENCE</scope>
    <source>
        <strain evidence="8">KACC 18721</strain>
    </source>
</reference>
<dbReference type="InterPro" id="IPR019931">
    <property type="entry name" value="LPXTG_anchor"/>
</dbReference>
<organism evidence="8">
    <name type="scientific">Companilactobacillus formosensis</name>
    <dbReference type="NCBI Taxonomy" id="1617889"/>
    <lineage>
        <taxon>Bacteria</taxon>
        <taxon>Bacillati</taxon>
        <taxon>Bacillota</taxon>
        <taxon>Bacilli</taxon>
        <taxon>Lactobacillales</taxon>
        <taxon>Lactobacillaceae</taxon>
        <taxon>Companilactobacillus</taxon>
    </lineage>
</organism>
<feature type="domain" description="Gram-positive cocci surface proteins LPxTG" evidence="7">
    <location>
        <begin position="79"/>
        <end position="114"/>
    </location>
</feature>
<keyword evidence="3" id="KW-0732">Signal</keyword>
<evidence type="ECO:0000256" key="6">
    <source>
        <dbReference type="SAM" id="Phobius"/>
    </source>
</evidence>
<evidence type="ECO:0000256" key="5">
    <source>
        <dbReference type="SAM" id="MobiDB-lite"/>
    </source>
</evidence>
<dbReference type="EMBL" id="PPWZ01000039">
    <property type="protein sequence ID" value="POH36889.1"/>
    <property type="molecule type" value="Genomic_DNA"/>
</dbReference>
<accession>A0A2P4R6J9</accession>
<evidence type="ECO:0000256" key="4">
    <source>
        <dbReference type="ARBA" id="ARBA00023088"/>
    </source>
</evidence>
<keyword evidence="4" id="KW-0572">Peptidoglycan-anchor</keyword>
<evidence type="ECO:0000256" key="1">
    <source>
        <dbReference type="ARBA" id="ARBA00022512"/>
    </source>
</evidence>
<gene>
    <name evidence="8" type="ORF">C2R26_05980</name>
</gene>
<feature type="compositionally biased region" description="Polar residues" evidence="5">
    <location>
        <begin position="7"/>
        <end position="24"/>
    </location>
</feature>
<feature type="region of interest" description="Disordered" evidence="5">
    <location>
        <begin position="1"/>
        <end position="42"/>
    </location>
</feature>
<keyword evidence="2" id="KW-0964">Secreted</keyword>
<protein>
    <recommendedName>
        <fullName evidence="7">Gram-positive cocci surface proteins LPxTG domain-containing protein</fullName>
    </recommendedName>
</protein>
<name>A0A2P4R6J9_9LACO</name>
<evidence type="ECO:0000256" key="2">
    <source>
        <dbReference type="ARBA" id="ARBA00022525"/>
    </source>
</evidence>